<dbReference type="AlphaFoldDB" id="A0A4R2S184"/>
<keyword evidence="2" id="KW-0472">Membrane</keyword>
<dbReference type="Proteomes" id="UP000294746">
    <property type="component" value="Unassembled WGS sequence"/>
</dbReference>
<comment type="caution">
    <text evidence="3">The sequence shown here is derived from an EMBL/GenBank/DDBJ whole genome shotgun (WGS) entry which is preliminary data.</text>
</comment>
<evidence type="ECO:0000256" key="1">
    <source>
        <dbReference type="SAM" id="MobiDB-lite"/>
    </source>
</evidence>
<feature type="compositionally biased region" description="Polar residues" evidence="1">
    <location>
        <begin position="91"/>
        <end position="101"/>
    </location>
</feature>
<gene>
    <name evidence="3" type="ORF">EDD57_11131</name>
</gene>
<proteinExistence type="predicted"/>
<feature type="region of interest" description="Disordered" evidence="1">
    <location>
        <begin position="79"/>
        <end position="105"/>
    </location>
</feature>
<name>A0A4R2S184_9BACL</name>
<evidence type="ECO:0000313" key="4">
    <source>
        <dbReference type="Proteomes" id="UP000294746"/>
    </source>
</evidence>
<dbReference type="EMBL" id="SLXV01000011">
    <property type="protein sequence ID" value="TCP69234.1"/>
    <property type="molecule type" value="Genomic_DNA"/>
</dbReference>
<organism evidence="3 4">
    <name type="scientific">Baia soyae</name>
    <dbReference type="NCBI Taxonomy" id="1544746"/>
    <lineage>
        <taxon>Bacteria</taxon>
        <taxon>Bacillati</taxon>
        <taxon>Bacillota</taxon>
        <taxon>Bacilli</taxon>
        <taxon>Bacillales</taxon>
        <taxon>Thermoactinomycetaceae</taxon>
        <taxon>Baia</taxon>
    </lineage>
</organism>
<keyword evidence="2" id="KW-0812">Transmembrane</keyword>
<dbReference type="RefSeq" id="WP_131848435.1">
    <property type="nucleotide sequence ID" value="NZ_SLXV01000011.1"/>
</dbReference>
<protein>
    <submittedName>
        <fullName evidence="3">Uncharacterized protein</fullName>
    </submittedName>
</protein>
<evidence type="ECO:0000313" key="3">
    <source>
        <dbReference type="EMBL" id="TCP69234.1"/>
    </source>
</evidence>
<reference evidence="3 4" key="1">
    <citation type="submission" date="2019-03" db="EMBL/GenBank/DDBJ databases">
        <title>Genomic Encyclopedia of Type Strains, Phase IV (KMG-IV): sequencing the most valuable type-strain genomes for metagenomic binning, comparative biology and taxonomic classification.</title>
        <authorList>
            <person name="Goeker M."/>
        </authorList>
    </citation>
    <scope>NUCLEOTIDE SEQUENCE [LARGE SCALE GENOMIC DNA]</scope>
    <source>
        <strain evidence="3 4">DSM 46831</strain>
    </source>
</reference>
<accession>A0A4R2S184</accession>
<feature type="transmembrane region" description="Helical" evidence="2">
    <location>
        <begin position="294"/>
        <end position="319"/>
    </location>
</feature>
<feature type="compositionally biased region" description="Basic and acidic residues" evidence="1">
    <location>
        <begin position="79"/>
        <end position="90"/>
    </location>
</feature>
<keyword evidence="4" id="KW-1185">Reference proteome</keyword>
<sequence length="345" mass="37080">MINGNRRKYFAISVLIMFAFIIFSPYIVLAKDITTGSSFGQYSLSVGKFPTLDAEDLPTLDAEDLPKLDEKDLKKMDKLPELDKIPKGDKQPSTTSSNPQQEEPKWYSIDSSSYKTFKYVLNDTLKGLVSKADGLYLADNLSRITAPEGTNPNFVGLTPKDVVKGSYFLSSSLVRGGITLGLDGIVDKDQKALYEAGLDGWSAIDNGWQSWDFFKSTRDVKHISDFSERSIQAAGQSGSYLGKLFSKVTPVTAVVGGLFAGYEAVQNVGKIFNANTVDDGIDASGDLVANVGEMAMAVAPFLGPVGGVVALAGAGVFAVGKVVRHRKAIGDALSSGWNKVKGWFS</sequence>
<keyword evidence="2" id="KW-1133">Transmembrane helix</keyword>
<evidence type="ECO:0000256" key="2">
    <source>
        <dbReference type="SAM" id="Phobius"/>
    </source>
</evidence>